<evidence type="ECO:0000256" key="3">
    <source>
        <dbReference type="ARBA" id="ARBA00022989"/>
    </source>
</evidence>
<feature type="transmembrane region" description="Helical" evidence="6">
    <location>
        <begin position="38"/>
        <end position="55"/>
    </location>
</feature>
<feature type="transmembrane region" description="Helical" evidence="6">
    <location>
        <begin position="354"/>
        <end position="373"/>
    </location>
</feature>
<keyword evidence="4 6" id="KW-0472">Membrane</keyword>
<feature type="transmembrane region" description="Helical" evidence="6">
    <location>
        <begin position="192"/>
        <end position="207"/>
    </location>
</feature>
<feature type="transmembrane region" description="Helical" evidence="6">
    <location>
        <begin position="91"/>
        <end position="116"/>
    </location>
</feature>
<dbReference type="PANTHER" id="PTHR37422:SF17">
    <property type="entry name" value="O-ANTIGEN LIGASE"/>
    <property type="match status" value="1"/>
</dbReference>
<keyword evidence="2 6" id="KW-0812">Transmembrane</keyword>
<evidence type="ECO:0000256" key="1">
    <source>
        <dbReference type="ARBA" id="ARBA00004141"/>
    </source>
</evidence>
<feature type="transmembrane region" description="Helical" evidence="6">
    <location>
        <begin position="295"/>
        <end position="314"/>
    </location>
</feature>
<dbReference type="InterPro" id="IPR007016">
    <property type="entry name" value="O-antigen_ligase-rel_domated"/>
</dbReference>
<feature type="transmembrane region" description="Helical" evidence="6">
    <location>
        <begin position="6"/>
        <end position="26"/>
    </location>
</feature>
<evidence type="ECO:0000256" key="2">
    <source>
        <dbReference type="ARBA" id="ARBA00022692"/>
    </source>
</evidence>
<dbReference type="RefSeq" id="WP_171296112.1">
    <property type="nucleotide sequence ID" value="NZ_CP087098.1"/>
</dbReference>
<evidence type="ECO:0000256" key="6">
    <source>
        <dbReference type="SAM" id="Phobius"/>
    </source>
</evidence>
<dbReference type="AlphaFoldDB" id="A0A7Y3STZ8"/>
<gene>
    <name evidence="8" type="ORF">HLQ16_05340</name>
</gene>
<dbReference type="EMBL" id="JABEYB010000003">
    <property type="protein sequence ID" value="NNU75350.1"/>
    <property type="molecule type" value="Genomic_DNA"/>
</dbReference>
<dbReference type="PANTHER" id="PTHR37422">
    <property type="entry name" value="TEICHURONIC ACID BIOSYNTHESIS PROTEIN TUAE"/>
    <property type="match status" value="1"/>
</dbReference>
<feature type="compositionally biased region" description="Basic and acidic residues" evidence="5">
    <location>
        <begin position="387"/>
        <end position="397"/>
    </location>
</feature>
<feature type="transmembrane region" description="Helical" evidence="6">
    <location>
        <begin position="146"/>
        <end position="164"/>
    </location>
</feature>
<dbReference type="Proteomes" id="UP000531659">
    <property type="component" value="Unassembled WGS sequence"/>
</dbReference>
<feature type="transmembrane region" description="Helical" evidence="6">
    <location>
        <begin position="171"/>
        <end position="186"/>
    </location>
</feature>
<evidence type="ECO:0000259" key="7">
    <source>
        <dbReference type="Pfam" id="PF04932"/>
    </source>
</evidence>
<reference evidence="8 9" key="1">
    <citation type="submission" date="2020-05" db="EMBL/GenBank/DDBJ databases">
        <title>Complete genome of Clostridium estertheticum subspecies estertheticum, isolated from Vacuum packed lamb meat from New Zealand imported to Switzerland.</title>
        <authorList>
            <person name="Wambui J."/>
            <person name="Stevens M.J.A."/>
            <person name="Stephan R."/>
        </authorList>
    </citation>
    <scope>NUCLEOTIDE SEQUENCE [LARGE SCALE GENOMIC DNA]</scope>
    <source>
        <strain evidence="8 9">CEST001</strain>
    </source>
</reference>
<evidence type="ECO:0000256" key="5">
    <source>
        <dbReference type="SAM" id="MobiDB-lite"/>
    </source>
</evidence>
<sequence>MYILVFFTVISPYTTIIPIIYMLYMVLFKKVSIHKNHWNIGLCLLFIWSLIVGVINYSFSSIVVSFALFMYLCVSIFLQNYCKNESIVEKIYMHLVSFSLISVVFGIIEKVIYVYFNINIWSRFLQITSQPVVNDRIYSTFGNPNVAGNWFAIMIIVGLYFCSIKSKTTKLFYRAATLLFVIALYLTGSRGAFIGLLCGLFIFYLLKGSKKDMWLFITIFIITVAVTFMPSEISKNVTEHGFDDSFISRLGIWKGCLKMIRIKPFTGWGLMGITEHGADFMKGYFYATLYHGHNIWITIMTTLGGVGLLIYAYLKISLFRNLKILYAQKCRVVPMLAGIQAVIIGHGLVDFTMIAPQTGLLFIASSAIISSLVKQNNSSSLYDDSNDSNHEKSSKIS</sequence>
<evidence type="ECO:0000313" key="9">
    <source>
        <dbReference type="Proteomes" id="UP000531659"/>
    </source>
</evidence>
<feature type="transmembrane region" description="Helical" evidence="6">
    <location>
        <begin position="61"/>
        <end position="79"/>
    </location>
</feature>
<keyword evidence="8" id="KW-0436">Ligase</keyword>
<dbReference type="Pfam" id="PF04932">
    <property type="entry name" value="Wzy_C"/>
    <property type="match status" value="1"/>
</dbReference>
<evidence type="ECO:0000313" key="8">
    <source>
        <dbReference type="EMBL" id="NNU75350.1"/>
    </source>
</evidence>
<feature type="region of interest" description="Disordered" evidence="5">
    <location>
        <begin position="378"/>
        <end position="397"/>
    </location>
</feature>
<protein>
    <submittedName>
        <fullName evidence="8">O-antigen ligase family protein</fullName>
    </submittedName>
</protein>
<dbReference type="GO" id="GO:0016874">
    <property type="term" value="F:ligase activity"/>
    <property type="evidence" value="ECO:0007669"/>
    <property type="project" value="UniProtKB-KW"/>
</dbReference>
<feature type="transmembrane region" description="Helical" evidence="6">
    <location>
        <begin position="326"/>
        <end position="348"/>
    </location>
</feature>
<comment type="subcellular location">
    <subcellularLocation>
        <location evidence="1">Membrane</location>
        <topology evidence="1">Multi-pass membrane protein</topology>
    </subcellularLocation>
</comment>
<name>A0A7Y3STZ8_9CLOT</name>
<comment type="caution">
    <text evidence="8">The sequence shown here is derived from an EMBL/GenBank/DDBJ whole genome shotgun (WGS) entry which is preliminary data.</text>
</comment>
<organism evidence="8 9">
    <name type="scientific">Clostridium estertheticum</name>
    <dbReference type="NCBI Taxonomy" id="238834"/>
    <lineage>
        <taxon>Bacteria</taxon>
        <taxon>Bacillati</taxon>
        <taxon>Bacillota</taxon>
        <taxon>Clostridia</taxon>
        <taxon>Eubacteriales</taxon>
        <taxon>Clostridiaceae</taxon>
        <taxon>Clostridium</taxon>
    </lineage>
</organism>
<accession>A0A7Y3STZ8</accession>
<feature type="transmembrane region" description="Helical" evidence="6">
    <location>
        <begin position="214"/>
        <end position="231"/>
    </location>
</feature>
<dbReference type="InterPro" id="IPR051533">
    <property type="entry name" value="WaaL-like"/>
</dbReference>
<dbReference type="GO" id="GO:0016020">
    <property type="term" value="C:membrane"/>
    <property type="evidence" value="ECO:0007669"/>
    <property type="project" value="UniProtKB-SubCell"/>
</dbReference>
<evidence type="ECO:0000256" key="4">
    <source>
        <dbReference type="ARBA" id="ARBA00023136"/>
    </source>
</evidence>
<keyword evidence="3 6" id="KW-1133">Transmembrane helix</keyword>
<feature type="domain" description="O-antigen ligase-related" evidence="7">
    <location>
        <begin position="176"/>
        <end position="311"/>
    </location>
</feature>
<proteinExistence type="predicted"/>